<dbReference type="Gene3D" id="3.40.50.2300">
    <property type="match status" value="1"/>
</dbReference>
<dbReference type="InterPro" id="IPR001789">
    <property type="entry name" value="Sig_transdc_resp-reg_receiver"/>
</dbReference>
<keyword evidence="6" id="KW-1185">Reference proteome</keyword>
<dbReference type="PROSITE" id="PS50110">
    <property type="entry name" value="RESPONSE_REGULATORY"/>
    <property type="match status" value="1"/>
</dbReference>
<evidence type="ECO:0000256" key="2">
    <source>
        <dbReference type="ARBA" id="ARBA00022777"/>
    </source>
</evidence>
<dbReference type="EMBL" id="FNBK01000003">
    <property type="protein sequence ID" value="SDF01370.1"/>
    <property type="molecule type" value="Genomic_DNA"/>
</dbReference>
<gene>
    <name evidence="5" type="ORF">SAMN05216218_10377</name>
</gene>
<evidence type="ECO:0000313" key="5">
    <source>
        <dbReference type="EMBL" id="SDF01370.1"/>
    </source>
</evidence>
<evidence type="ECO:0000256" key="3">
    <source>
        <dbReference type="PROSITE-ProRule" id="PRU00169"/>
    </source>
</evidence>
<dbReference type="CDD" id="cd00156">
    <property type="entry name" value="REC"/>
    <property type="match status" value="1"/>
</dbReference>
<dbReference type="Proteomes" id="UP000199076">
    <property type="component" value="Unassembled WGS sequence"/>
</dbReference>
<dbReference type="InterPro" id="IPR011006">
    <property type="entry name" value="CheY-like_superfamily"/>
</dbReference>
<evidence type="ECO:0000256" key="1">
    <source>
        <dbReference type="ARBA" id="ARBA00022679"/>
    </source>
</evidence>
<dbReference type="STRING" id="660518.SAMN05216218_10377"/>
<dbReference type="SUPFAM" id="SSF52172">
    <property type="entry name" value="CheY-like"/>
    <property type="match status" value="1"/>
</dbReference>
<dbReference type="InterPro" id="IPR003018">
    <property type="entry name" value="GAF"/>
</dbReference>
<accession>A0A1G7HLM4</accession>
<dbReference type="AlphaFoldDB" id="A0A1G7HLM4"/>
<dbReference type="SMART" id="SM00448">
    <property type="entry name" value="REC"/>
    <property type="match status" value="1"/>
</dbReference>
<name>A0A1G7HLM4_9EURY</name>
<keyword evidence="2" id="KW-0418">Kinase</keyword>
<dbReference type="RefSeq" id="WP_092688621.1">
    <property type="nucleotide sequence ID" value="NZ_FNBK01000003.1"/>
</dbReference>
<dbReference type="GO" id="GO:0000160">
    <property type="term" value="P:phosphorelay signal transduction system"/>
    <property type="evidence" value="ECO:0007669"/>
    <property type="project" value="InterPro"/>
</dbReference>
<dbReference type="PANTHER" id="PTHR43102:SF2">
    <property type="entry name" value="GAF DOMAIN-CONTAINING PROTEIN"/>
    <property type="match status" value="1"/>
</dbReference>
<dbReference type="SMART" id="SM00065">
    <property type="entry name" value="GAF"/>
    <property type="match status" value="1"/>
</dbReference>
<organism evidence="5 6">
    <name type="scientific">Halorientalis regularis</name>
    <dbReference type="NCBI Taxonomy" id="660518"/>
    <lineage>
        <taxon>Archaea</taxon>
        <taxon>Methanobacteriati</taxon>
        <taxon>Methanobacteriota</taxon>
        <taxon>Stenosarchaea group</taxon>
        <taxon>Halobacteria</taxon>
        <taxon>Halobacteriales</taxon>
        <taxon>Haloarculaceae</taxon>
        <taxon>Halorientalis</taxon>
    </lineage>
</organism>
<dbReference type="Pfam" id="PF00072">
    <property type="entry name" value="Response_reg"/>
    <property type="match status" value="1"/>
</dbReference>
<dbReference type="OrthoDB" id="330337at2157"/>
<sequence length="294" mass="32030">MAVTVLYADDARTATAEALSEAGLDVREAASLDEATETLATTTVDCVVTAYDLPDGTGLELFATVRETAPDTPCILFTGVATSEIDTTAFEGLVAEYLPSGTPNAHERLRELIDELVTRRSQVGYPLPDDEDARLAALERYDVEDAATQAALDRLTELAAHYIDVDKVFVGVLGEHEERFFSCQGADLDPLERENTMCTHAILEPDVMVVEDTHDDPRFEHNDALDRLNIRSYVGAPLHGPDGAALGSFCLTDDEPRAFTDDEIGCIRLLADEAAEQLDLRRKLQAAQTEVEDG</sequence>
<reference evidence="6" key="1">
    <citation type="submission" date="2016-10" db="EMBL/GenBank/DDBJ databases">
        <authorList>
            <person name="Varghese N."/>
            <person name="Submissions S."/>
        </authorList>
    </citation>
    <scope>NUCLEOTIDE SEQUENCE [LARGE SCALE GENOMIC DNA]</scope>
    <source>
        <strain evidence="6">IBRC-M 10760</strain>
    </source>
</reference>
<feature type="domain" description="Response regulatory" evidence="4">
    <location>
        <begin position="1"/>
        <end position="115"/>
    </location>
</feature>
<proteinExistence type="predicted"/>
<evidence type="ECO:0000259" key="4">
    <source>
        <dbReference type="PROSITE" id="PS50110"/>
    </source>
</evidence>
<dbReference type="SUPFAM" id="SSF55781">
    <property type="entry name" value="GAF domain-like"/>
    <property type="match status" value="1"/>
</dbReference>
<comment type="caution">
    <text evidence="3">Lacks conserved residue(s) required for the propagation of feature annotation.</text>
</comment>
<dbReference type="InterPro" id="IPR029016">
    <property type="entry name" value="GAF-like_dom_sf"/>
</dbReference>
<dbReference type="Gene3D" id="3.30.450.40">
    <property type="match status" value="1"/>
</dbReference>
<evidence type="ECO:0000313" key="6">
    <source>
        <dbReference type="Proteomes" id="UP000199076"/>
    </source>
</evidence>
<dbReference type="Pfam" id="PF01590">
    <property type="entry name" value="GAF"/>
    <property type="match status" value="1"/>
</dbReference>
<dbReference type="PANTHER" id="PTHR43102">
    <property type="entry name" value="SLR1143 PROTEIN"/>
    <property type="match status" value="1"/>
</dbReference>
<keyword evidence="1" id="KW-0808">Transferase</keyword>
<protein>
    <submittedName>
        <fullName evidence="5">Response regulator receiver domain-containing protein</fullName>
    </submittedName>
</protein>
<dbReference type="GO" id="GO:0016301">
    <property type="term" value="F:kinase activity"/>
    <property type="evidence" value="ECO:0007669"/>
    <property type="project" value="UniProtKB-KW"/>
</dbReference>